<protein>
    <submittedName>
        <fullName evidence="2">Uncharacterized protein</fullName>
    </submittedName>
</protein>
<accession>A0A1H3RVL3</accession>
<organism evidence="2 3">
    <name type="scientific">Herbiconiux ginsengi</name>
    <dbReference type="NCBI Taxonomy" id="381665"/>
    <lineage>
        <taxon>Bacteria</taxon>
        <taxon>Bacillati</taxon>
        <taxon>Actinomycetota</taxon>
        <taxon>Actinomycetes</taxon>
        <taxon>Micrococcales</taxon>
        <taxon>Microbacteriaceae</taxon>
        <taxon>Herbiconiux</taxon>
    </lineage>
</organism>
<dbReference type="AlphaFoldDB" id="A0A1H3RVL3"/>
<keyword evidence="3" id="KW-1185">Reference proteome</keyword>
<evidence type="ECO:0000256" key="1">
    <source>
        <dbReference type="SAM" id="Phobius"/>
    </source>
</evidence>
<proteinExistence type="predicted"/>
<evidence type="ECO:0000313" key="2">
    <source>
        <dbReference type="EMBL" id="SDZ29784.1"/>
    </source>
</evidence>
<sequence length="76" mass="8369">MLRIVAAVFMLRGRVWARNTLTVLGVIGLVGVYYEFLSNPGTAIAHALVTIVAIVAMYLPNSNAYFRRPFPASEDI</sequence>
<name>A0A1H3RVL3_9MICO</name>
<keyword evidence="1" id="KW-0472">Membrane</keyword>
<dbReference type="Proteomes" id="UP000198891">
    <property type="component" value="Unassembled WGS sequence"/>
</dbReference>
<dbReference type="EMBL" id="FNPZ01000003">
    <property type="protein sequence ID" value="SDZ29784.1"/>
    <property type="molecule type" value="Genomic_DNA"/>
</dbReference>
<dbReference type="OrthoDB" id="5085297at2"/>
<reference evidence="2 3" key="1">
    <citation type="submission" date="2016-10" db="EMBL/GenBank/DDBJ databases">
        <authorList>
            <person name="de Groot N.N."/>
        </authorList>
    </citation>
    <scope>NUCLEOTIDE SEQUENCE [LARGE SCALE GENOMIC DNA]</scope>
    <source>
        <strain evidence="2 3">CGMCC 4.3491</strain>
    </source>
</reference>
<keyword evidence="1" id="KW-1133">Transmembrane helix</keyword>
<feature type="transmembrane region" description="Helical" evidence="1">
    <location>
        <begin position="20"/>
        <end position="37"/>
    </location>
</feature>
<dbReference type="RefSeq" id="WP_092555387.1">
    <property type="nucleotide sequence ID" value="NZ_FNPZ01000003.1"/>
</dbReference>
<dbReference type="STRING" id="381665.SAMN05216554_3118"/>
<evidence type="ECO:0000313" key="3">
    <source>
        <dbReference type="Proteomes" id="UP000198891"/>
    </source>
</evidence>
<gene>
    <name evidence="2" type="ORF">SAMN05216554_3118</name>
</gene>
<keyword evidence="1" id="KW-0812">Transmembrane</keyword>
<feature type="transmembrane region" description="Helical" evidence="1">
    <location>
        <begin position="43"/>
        <end position="60"/>
    </location>
</feature>